<keyword evidence="6" id="KW-0967">Endosome</keyword>
<dbReference type="SMART" id="SM00064">
    <property type="entry name" value="FYVE"/>
    <property type="match status" value="1"/>
</dbReference>
<dbReference type="SUPFAM" id="SSF48464">
    <property type="entry name" value="ENTH/VHS domain"/>
    <property type="match status" value="1"/>
</dbReference>
<dbReference type="OrthoDB" id="957735at2759"/>
<sequence length="796" mass="90829">MSWFGKNSGANPASTISTVEFDNKIVEATSESIPNGDIELSISFEITDIIRSKKIAPKQAMRSLKKRLTLIYLNPNLVTSCLKLIDLCIKNSGLPFLIELDSKEFFDYLIDFIFKIHYNVKEVKHEESKMKVGDLILMYLSTWKTIFESANEPSSLNYLSKKYHELENEGYRFPESNESGELNSRFIADAEIPPDWVDNEECMICYTPFSMINRKHHCRACGGVFCQTHSSNNIPLVNLGIMEPVRVCDNCYAKYNKNKSKAGNQGHHSRSRAVREDDDVPDEDEDFKKAIELSLRESGTYPPPESFEPPSRPPPQSSQPSNDNADDEDDEMKAAIAASLREYESEKSRQSQYTQPPPPQQQQQYQDNVPSQPESDLYNISFPISSSSNTGNYQQPQFTAPQQQNFPPQQQQQQQPFQRPPQPQQPPQEENLSQADEEQINLFITLMNSIKNDPKKQQNIMYDENLNELYGKIIKLKPKLNKSLRNSIEKYEIFLTLNNQISSITRLYDMFLEQKLNMAYGNLNVNNGYPTQPQYVGQQVTGSQQQQQPQFVGAQTTGSQPQYPQVTGPQQGNYYNQQVTGQNTGYQNYPPQSGTSPVDNRNSYVGQQPTGSSEQQQQPFQNYQPTGQEQQQQRPFQNYQPTGQLQPSEPDFGDDDEEEEPQRPQSNQPSYPVYPTNDDALPETPGSTSDTDKNYISVSLPHYPPPEDLSNELPPSQHFIRATSNIDPNAYEKASAKYPTLENVEENYNQNKGLEDLPNMPKLQQFEGEQQQEERPNKSLQKRKSFVAEPEPLIEL</sequence>
<dbReference type="STRING" id="1245528.M3IK23"/>
<evidence type="ECO:0000256" key="6">
    <source>
        <dbReference type="ARBA" id="ARBA00022753"/>
    </source>
</evidence>
<evidence type="ECO:0000256" key="7">
    <source>
        <dbReference type="ARBA" id="ARBA00022771"/>
    </source>
</evidence>
<feature type="region of interest" description="Disordered" evidence="11">
    <location>
        <begin position="259"/>
        <end position="330"/>
    </location>
</feature>
<comment type="subcellular location">
    <subcellularLocation>
        <location evidence="1">Endosome membrane</location>
        <topology evidence="1">Peripheral membrane protein</topology>
        <orientation evidence="1">Cytoplasmic side</orientation>
    </subcellularLocation>
</comment>
<dbReference type="eggNOG" id="KOG1818">
    <property type="taxonomic scope" value="Eukaryota"/>
</dbReference>
<evidence type="ECO:0000256" key="4">
    <source>
        <dbReference type="ARBA" id="ARBA00022723"/>
    </source>
</evidence>
<dbReference type="EMBL" id="AOGT01001882">
    <property type="protein sequence ID" value="EMG46751.1"/>
    <property type="molecule type" value="Genomic_DNA"/>
</dbReference>
<dbReference type="PROSITE" id="PS50179">
    <property type="entry name" value="VHS"/>
    <property type="match status" value="1"/>
</dbReference>
<dbReference type="Gene3D" id="3.30.40.10">
    <property type="entry name" value="Zinc/RING finger domain, C3HC4 (zinc finger)"/>
    <property type="match status" value="1"/>
</dbReference>
<feature type="region of interest" description="Disordered" evidence="11">
    <location>
        <begin position="749"/>
        <end position="796"/>
    </location>
</feature>
<keyword evidence="8" id="KW-0862">Zinc</keyword>
<feature type="compositionally biased region" description="Acidic residues" evidence="11">
    <location>
        <begin position="276"/>
        <end position="285"/>
    </location>
</feature>
<dbReference type="GO" id="GO:0032266">
    <property type="term" value="F:phosphatidylinositol-3-phosphate binding"/>
    <property type="evidence" value="ECO:0007669"/>
    <property type="project" value="UniProtKB-ARBA"/>
</dbReference>
<comment type="caution">
    <text evidence="14">The sequence shown here is derived from an EMBL/GenBank/DDBJ whole genome shotgun (WGS) entry which is preliminary data.</text>
</comment>
<feature type="region of interest" description="Disordered" evidence="11">
    <location>
        <begin position="342"/>
        <end position="433"/>
    </location>
</feature>
<comment type="similarity">
    <text evidence="2">Belongs to the VPS27 family.</text>
</comment>
<keyword evidence="15" id="KW-1185">Reference proteome</keyword>
<dbReference type="PROSITE" id="PS50330">
    <property type="entry name" value="UIM"/>
    <property type="match status" value="2"/>
</dbReference>
<protein>
    <recommendedName>
        <fullName evidence="3">Vacuolar protein sorting-associated protein 27</fullName>
    </recommendedName>
</protein>
<reference evidence="14 15" key="1">
    <citation type="submission" date="2013-02" db="EMBL/GenBank/DDBJ databases">
        <title>Genome sequence of Candida maltosa Xu316, a potential industrial strain for xylitol and ethanol production.</title>
        <authorList>
            <person name="Yu J."/>
            <person name="Wang Q."/>
            <person name="Geng X."/>
            <person name="Bao W."/>
            <person name="He P."/>
            <person name="Cai J."/>
        </authorList>
    </citation>
    <scope>NUCLEOTIDE SEQUENCE [LARGE SCALE GENOMIC DNA]</scope>
    <source>
        <strain evidence="15">Xu316</strain>
    </source>
</reference>
<dbReference type="InterPro" id="IPR000306">
    <property type="entry name" value="Znf_FYVE"/>
</dbReference>
<feature type="domain" description="FYVE-type" evidence="12">
    <location>
        <begin position="196"/>
        <end position="256"/>
    </location>
</feature>
<dbReference type="GO" id="GO:0006623">
    <property type="term" value="P:protein targeting to vacuole"/>
    <property type="evidence" value="ECO:0007669"/>
    <property type="project" value="TreeGrafter"/>
</dbReference>
<dbReference type="GO" id="GO:0043130">
    <property type="term" value="F:ubiquitin binding"/>
    <property type="evidence" value="ECO:0007669"/>
    <property type="project" value="InterPro"/>
</dbReference>
<gene>
    <name evidence="14" type="ORF">G210_2991</name>
</gene>
<dbReference type="Pfam" id="PF01363">
    <property type="entry name" value="FYVE"/>
    <property type="match status" value="1"/>
</dbReference>
<evidence type="ECO:0000313" key="14">
    <source>
        <dbReference type="EMBL" id="EMG46751.1"/>
    </source>
</evidence>
<evidence type="ECO:0000259" key="13">
    <source>
        <dbReference type="PROSITE" id="PS50179"/>
    </source>
</evidence>
<dbReference type="PANTHER" id="PTHR47794">
    <property type="entry name" value="VACUOLAR PROTEIN SORTING-ASSOCIATED PROTEIN 27"/>
    <property type="match status" value="1"/>
</dbReference>
<keyword evidence="4" id="KW-0479">Metal-binding</keyword>
<dbReference type="SMART" id="SM00288">
    <property type="entry name" value="VHS"/>
    <property type="match status" value="1"/>
</dbReference>
<evidence type="ECO:0000256" key="10">
    <source>
        <dbReference type="PROSITE-ProRule" id="PRU00091"/>
    </source>
</evidence>
<proteinExistence type="inferred from homology"/>
<dbReference type="InterPro" id="IPR017455">
    <property type="entry name" value="Znf_FYVE-rel"/>
</dbReference>
<dbReference type="InterPro" id="IPR011011">
    <property type="entry name" value="Znf_FYVE_PHD"/>
</dbReference>
<evidence type="ECO:0000256" key="8">
    <source>
        <dbReference type="ARBA" id="ARBA00022833"/>
    </source>
</evidence>
<dbReference type="AlphaFoldDB" id="M3IK23"/>
<feature type="compositionally biased region" description="Polar residues" evidence="11">
    <location>
        <begin position="558"/>
        <end position="605"/>
    </location>
</feature>
<dbReference type="HOGENOM" id="CLU_011862_2_0_1"/>
<dbReference type="Gene3D" id="1.20.5.1940">
    <property type="match status" value="1"/>
</dbReference>
<dbReference type="GO" id="GO:0010008">
    <property type="term" value="C:endosome membrane"/>
    <property type="evidence" value="ECO:0007669"/>
    <property type="project" value="UniProtKB-SubCell"/>
</dbReference>
<name>M3IK23_CANMX</name>
<dbReference type="InterPro" id="IPR003903">
    <property type="entry name" value="UIM_dom"/>
</dbReference>
<organism evidence="14 15">
    <name type="scientific">Candida maltosa (strain Xu316)</name>
    <name type="common">Yeast</name>
    <dbReference type="NCBI Taxonomy" id="1245528"/>
    <lineage>
        <taxon>Eukaryota</taxon>
        <taxon>Fungi</taxon>
        <taxon>Dikarya</taxon>
        <taxon>Ascomycota</taxon>
        <taxon>Saccharomycotina</taxon>
        <taxon>Pichiomycetes</taxon>
        <taxon>Debaryomycetaceae</taxon>
        <taxon>Candida/Lodderomyces clade</taxon>
        <taxon>Candida</taxon>
    </lineage>
</organism>
<dbReference type="Gene3D" id="1.25.40.90">
    <property type="match status" value="1"/>
</dbReference>
<dbReference type="Proteomes" id="UP000011777">
    <property type="component" value="Unassembled WGS sequence"/>
</dbReference>
<evidence type="ECO:0000313" key="15">
    <source>
        <dbReference type="Proteomes" id="UP000011777"/>
    </source>
</evidence>
<keyword evidence="5" id="KW-0677">Repeat</keyword>
<feature type="domain" description="VHS" evidence="13">
    <location>
        <begin position="30"/>
        <end position="174"/>
    </location>
</feature>
<feature type="compositionally biased region" description="Low complexity" evidence="11">
    <location>
        <begin position="534"/>
        <end position="557"/>
    </location>
</feature>
<dbReference type="InterPro" id="IPR013083">
    <property type="entry name" value="Znf_RING/FYVE/PHD"/>
</dbReference>
<dbReference type="InterPro" id="IPR002014">
    <property type="entry name" value="VHS_dom"/>
</dbReference>
<feature type="compositionally biased region" description="Polar residues" evidence="11">
    <location>
        <begin position="685"/>
        <end position="697"/>
    </location>
</feature>
<dbReference type="GO" id="GO:0008270">
    <property type="term" value="F:zinc ion binding"/>
    <property type="evidence" value="ECO:0007669"/>
    <property type="project" value="UniProtKB-KW"/>
</dbReference>
<dbReference type="SUPFAM" id="SSF57903">
    <property type="entry name" value="FYVE/PHD zinc finger"/>
    <property type="match status" value="1"/>
</dbReference>
<evidence type="ECO:0000256" key="5">
    <source>
        <dbReference type="ARBA" id="ARBA00022737"/>
    </source>
</evidence>
<evidence type="ECO:0000256" key="11">
    <source>
        <dbReference type="SAM" id="MobiDB-lite"/>
    </source>
</evidence>
<dbReference type="Pfam" id="PF00790">
    <property type="entry name" value="VHS"/>
    <property type="match status" value="1"/>
</dbReference>
<dbReference type="InterPro" id="IPR049425">
    <property type="entry name" value="Vps27_GAT-like"/>
</dbReference>
<dbReference type="PANTHER" id="PTHR47794:SF1">
    <property type="entry name" value="VACUOLAR PROTEIN SORTING-ASSOCIATED PROTEIN 27"/>
    <property type="match status" value="1"/>
</dbReference>
<feature type="compositionally biased region" description="Low complexity" evidence="11">
    <location>
        <begin position="361"/>
        <end position="373"/>
    </location>
</feature>
<accession>M3IK23</accession>
<dbReference type="GO" id="GO:0033565">
    <property type="term" value="C:ESCRT-0 complex"/>
    <property type="evidence" value="ECO:0007669"/>
    <property type="project" value="TreeGrafter"/>
</dbReference>
<dbReference type="OMA" id="DQQCSAK"/>
<feature type="region of interest" description="Disordered" evidence="11">
    <location>
        <begin position="534"/>
        <end position="715"/>
    </location>
</feature>
<keyword evidence="9" id="KW-0472">Membrane</keyword>
<dbReference type="SMART" id="SM00726">
    <property type="entry name" value="UIM"/>
    <property type="match status" value="2"/>
</dbReference>
<dbReference type="Pfam" id="PF21356">
    <property type="entry name" value="Vps27_GAT-like"/>
    <property type="match status" value="1"/>
</dbReference>
<evidence type="ECO:0000256" key="2">
    <source>
        <dbReference type="ARBA" id="ARBA00008597"/>
    </source>
</evidence>
<feature type="compositionally biased region" description="Low complexity" evidence="11">
    <location>
        <begin position="606"/>
        <end position="642"/>
    </location>
</feature>
<feature type="compositionally biased region" description="Polar residues" evidence="11">
    <location>
        <begin position="382"/>
        <end position="393"/>
    </location>
</feature>
<dbReference type="InterPro" id="IPR008942">
    <property type="entry name" value="ENTH_VHS"/>
</dbReference>
<dbReference type="GO" id="GO:0043328">
    <property type="term" value="P:protein transport to vacuole involved in ubiquitin-dependent protein catabolic process via the multivesicular body sorting pathway"/>
    <property type="evidence" value="ECO:0007669"/>
    <property type="project" value="TreeGrafter"/>
</dbReference>
<evidence type="ECO:0000256" key="1">
    <source>
        <dbReference type="ARBA" id="ARBA00004125"/>
    </source>
</evidence>
<evidence type="ECO:0000259" key="12">
    <source>
        <dbReference type="PROSITE" id="PS50178"/>
    </source>
</evidence>
<evidence type="ECO:0000256" key="3">
    <source>
        <dbReference type="ARBA" id="ARBA00017753"/>
    </source>
</evidence>
<feature type="non-terminal residue" evidence="14">
    <location>
        <position position="1"/>
    </location>
</feature>
<keyword evidence="7 10" id="KW-0863">Zinc-finger</keyword>
<feature type="compositionally biased region" description="Low complexity" evidence="11">
    <location>
        <begin position="394"/>
        <end position="417"/>
    </location>
</feature>
<feature type="compositionally biased region" description="Basic and acidic residues" evidence="11">
    <location>
        <begin position="286"/>
        <end position="295"/>
    </location>
</feature>
<dbReference type="PROSITE" id="PS50178">
    <property type="entry name" value="ZF_FYVE"/>
    <property type="match status" value="1"/>
</dbReference>
<feature type="compositionally biased region" description="Pro residues" evidence="11">
    <location>
        <begin position="301"/>
        <end position="317"/>
    </location>
</feature>
<feature type="compositionally biased region" description="Acidic residues" evidence="11">
    <location>
        <begin position="651"/>
        <end position="660"/>
    </location>
</feature>
<dbReference type="Pfam" id="PF02809">
    <property type="entry name" value="UIM"/>
    <property type="match status" value="2"/>
</dbReference>
<dbReference type="Gene3D" id="6.10.140.100">
    <property type="match status" value="1"/>
</dbReference>
<evidence type="ECO:0000256" key="9">
    <source>
        <dbReference type="ARBA" id="ARBA00023136"/>
    </source>
</evidence>